<sequence length="124" mass="12976">MATPHSPAQPVVKLVDVHPGGYAEQQRRLLNQAIFHGLDIEDEEITTAISVSPSGSPMPSSARGPPGDSYEIAPVIPQPRSSKKATRKAGGASSFSGVEILLQDLNAGRGSNNNPNVGRQGIEP</sequence>
<reference evidence="2 3" key="1">
    <citation type="journal article" date="2019" name="Int. J. Syst. Evol. Microbiol.">
        <title>The Global Catalogue of Microorganisms (GCM) 10K type strain sequencing project: providing services to taxonomists for standard genome sequencing and annotation.</title>
        <authorList>
            <consortium name="The Broad Institute Genomics Platform"/>
            <consortium name="The Broad Institute Genome Sequencing Center for Infectious Disease"/>
            <person name="Wu L."/>
            <person name="Ma J."/>
        </authorList>
    </citation>
    <scope>NUCLEOTIDE SEQUENCE [LARGE SCALE GENOMIC DNA]</scope>
    <source>
        <strain evidence="2 3">JCM 9383</strain>
    </source>
</reference>
<keyword evidence="3" id="KW-1185">Reference proteome</keyword>
<organism evidence="2 3">
    <name type="scientific">Saccharopolyspora taberi</name>
    <dbReference type="NCBI Taxonomy" id="60895"/>
    <lineage>
        <taxon>Bacteria</taxon>
        <taxon>Bacillati</taxon>
        <taxon>Actinomycetota</taxon>
        <taxon>Actinomycetes</taxon>
        <taxon>Pseudonocardiales</taxon>
        <taxon>Pseudonocardiaceae</taxon>
        <taxon>Saccharopolyspora</taxon>
    </lineage>
</organism>
<dbReference type="Proteomes" id="UP001500979">
    <property type="component" value="Unassembled WGS sequence"/>
</dbReference>
<feature type="region of interest" description="Disordered" evidence="1">
    <location>
        <begin position="48"/>
        <end position="124"/>
    </location>
</feature>
<evidence type="ECO:0000313" key="3">
    <source>
        <dbReference type="Proteomes" id="UP001500979"/>
    </source>
</evidence>
<evidence type="ECO:0000256" key="1">
    <source>
        <dbReference type="SAM" id="MobiDB-lite"/>
    </source>
</evidence>
<accession>A0ABN3VG37</accession>
<dbReference type="RefSeq" id="WP_344682022.1">
    <property type="nucleotide sequence ID" value="NZ_BAAAUX010000016.1"/>
</dbReference>
<comment type="caution">
    <text evidence="2">The sequence shown here is derived from an EMBL/GenBank/DDBJ whole genome shotgun (WGS) entry which is preliminary data.</text>
</comment>
<feature type="compositionally biased region" description="Low complexity" evidence="1">
    <location>
        <begin position="50"/>
        <end position="67"/>
    </location>
</feature>
<proteinExistence type="predicted"/>
<gene>
    <name evidence="2" type="ORF">GCM10010470_40850</name>
</gene>
<evidence type="ECO:0000313" key="2">
    <source>
        <dbReference type="EMBL" id="GAA2801630.1"/>
    </source>
</evidence>
<name>A0ABN3VG37_9PSEU</name>
<protein>
    <submittedName>
        <fullName evidence="2">Uncharacterized protein</fullName>
    </submittedName>
</protein>
<dbReference type="EMBL" id="BAAAUX010000016">
    <property type="protein sequence ID" value="GAA2801630.1"/>
    <property type="molecule type" value="Genomic_DNA"/>
</dbReference>